<evidence type="ECO:0000256" key="2">
    <source>
        <dbReference type="ARBA" id="ARBA00023136"/>
    </source>
</evidence>
<dbReference type="EMBL" id="CADCWA010000097">
    <property type="protein sequence ID" value="CAA9517835.1"/>
    <property type="molecule type" value="Genomic_DNA"/>
</dbReference>
<feature type="chain" id="PRO_5027020271" evidence="4">
    <location>
        <begin position="20"/>
        <end position="158"/>
    </location>
</feature>
<dbReference type="GO" id="GO:0043165">
    <property type="term" value="P:Gram-negative-bacterium-type cell outer membrane assembly"/>
    <property type="evidence" value="ECO:0007669"/>
    <property type="project" value="TreeGrafter"/>
</dbReference>
<evidence type="ECO:0000313" key="6">
    <source>
        <dbReference type="EMBL" id="CAA9517835.1"/>
    </source>
</evidence>
<dbReference type="RefSeq" id="WP_294169333.1">
    <property type="nucleotide sequence ID" value="NZ_CADCWA010000097.1"/>
</dbReference>
<dbReference type="InterPro" id="IPR007450">
    <property type="entry name" value="BamE_dom"/>
</dbReference>
<keyword evidence="2" id="KW-0472">Membrane</keyword>
<name>A0A6J4TA42_9SPHN</name>
<accession>A0A6J4TA42</accession>
<keyword evidence="3" id="KW-0998">Cell outer membrane</keyword>
<dbReference type="PANTHER" id="PTHR37482">
    <property type="entry name" value="OUTER MEMBRANE PROTEIN ASSEMBLY FACTOR BAME"/>
    <property type="match status" value="1"/>
</dbReference>
<proteinExistence type="predicted"/>
<sequence>MIVRLIGAAALLLAASGCAGYRESKGYILDKELTSAIQPGVDNKDSVAKTLGRPTFTGQFNDNEWYYVARSTNALAFRLPRVTDQTVLRVRFDAAGNVAGVDRTGPEQIASIDPYGKQTPTLGRQNSFFEDLFGNIGVVNGGGLPGQTSQGQGRGRGQ</sequence>
<feature type="domain" description="Outer membrane protein assembly factor BamE" evidence="5">
    <location>
        <begin position="26"/>
        <end position="100"/>
    </location>
</feature>
<dbReference type="InterPro" id="IPR026592">
    <property type="entry name" value="BamE"/>
</dbReference>
<dbReference type="InterPro" id="IPR037873">
    <property type="entry name" value="BamE-like"/>
</dbReference>
<dbReference type="PANTHER" id="PTHR37482:SF1">
    <property type="entry name" value="OUTER MEMBRANE PROTEIN ASSEMBLY FACTOR BAME"/>
    <property type="match status" value="1"/>
</dbReference>
<feature type="signal peptide" evidence="4">
    <location>
        <begin position="1"/>
        <end position="19"/>
    </location>
</feature>
<gene>
    <name evidence="6" type="ORF">AVDCRST_MAG31-1400</name>
</gene>
<evidence type="ECO:0000256" key="1">
    <source>
        <dbReference type="ARBA" id="ARBA00022729"/>
    </source>
</evidence>
<dbReference type="Gene3D" id="3.30.1450.10">
    <property type="match status" value="1"/>
</dbReference>
<dbReference type="AlphaFoldDB" id="A0A6J4TA42"/>
<dbReference type="GO" id="GO:1990063">
    <property type="term" value="C:Bam protein complex"/>
    <property type="evidence" value="ECO:0007669"/>
    <property type="project" value="TreeGrafter"/>
</dbReference>
<protein>
    <submittedName>
        <fullName evidence="6">Outer membrane beta-barrel assembly protein BamE</fullName>
    </submittedName>
</protein>
<evidence type="ECO:0000256" key="4">
    <source>
        <dbReference type="SAM" id="SignalP"/>
    </source>
</evidence>
<organism evidence="6">
    <name type="scientific">uncultured Sphingomonas sp</name>
    <dbReference type="NCBI Taxonomy" id="158754"/>
    <lineage>
        <taxon>Bacteria</taxon>
        <taxon>Pseudomonadati</taxon>
        <taxon>Pseudomonadota</taxon>
        <taxon>Alphaproteobacteria</taxon>
        <taxon>Sphingomonadales</taxon>
        <taxon>Sphingomonadaceae</taxon>
        <taxon>Sphingomonas</taxon>
        <taxon>environmental samples</taxon>
    </lineage>
</organism>
<dbReference type="GO" id="GO:0051205">
    <property type="term" value="P:protein insertion into membrane"/>
    <property type="evidence" value="ECO:0007669"/>
    <property type="project" value="TreeGrafter"/>
</dbReference>
<dbReference type="Pfam" id="PF04355">
    <property type="entry name" value="BamE"/>
    <property type="match status" value="1"/>
</dbReference>
<keyword evidence="1 4" id="KW-0732">Signal</keyword>
<evidence type="ECO:0000259" key="5">
    <source>
        <dbReference type="Pfam" id="PF04355"/>
    </source>
</evidence>
<dbReference type="PROSITE" id="PS51257">
    <property type="entry name" value="PROKAR_LIPOPROTEIN"/>
    <property type="match status" value="1"/>
</dbReference>
<dbReference type="GO" id="GO:0030674">
    <property type="term" value="F:protein-macromolecule adaptor activity"/>
    <property type="evidence" value="ECO:0007669"/>
    <property type="project" value="TreeGrafter"/>
</dbReference>
<reference evidence="6" key="1">
    <citation type="submission" date="2020-02" db="EMBL/GenBank/DDBJ databases">
        <authorList>
            <person name="Meier V. D."/>
        </authorList>
    </citation>
    <scope>NUCLEOTIDE SEQUENCE</scope>
    <source>
        <strain evidence="6">AVDCRST_MAG31</strain>
    </source>
</reference>
<evidence type="ECO:0000256" key="3">
    <source>
        <dbReference type="ARBA" id="ARBA00023237"/>
    </source>
</evidence>